<dbReference type="InterPro" id="IPR009057">
    <property type="entry name" value="Homeodomain-like_sf"/>
</dbReference>
<feature type="domain" description="Homeobox" evidence="3">
    <location>
        <begin position="56"/>
        <end position="116"/>
    </location>
</feature>
<evidence type="ECO:0000256" key="1">
    <source>
        <dbReference type="PROSITE-ProRule" id="PRU00108"/>
    </source>
</evidence>
<feature type="DNA-binding region" description="Homeobox" evidence="1">
    <location>
        <begin position="58"/>
        <end position="117"/>
    </location>
</feature>
<reference evidence="4 5" key="1">
    <citation type="journal article" date="2014" name="PLoS Genet.">
        <title>The Genome of Spironucleus salmonicida Highlights a Fish Pathogen Adapted to Fluctuating Environments.</title>
        <authorList>
            <person name="Xu F."/>
            <person name="Jerlstrom-Hultqvist J."/>
            <person name="Einarsson E."/>
            <person name="Astvaldsson A."/>
            <person name="Svard S.G."/>
            <person name="Andersson J.O."/>
        </authorList>
    </citation>
    <scope>NUCLEOTIDE SEQUENCE</scope>
    <source>
        <strain evidence="5">ATCC 50377</strain>
    </source>
</reference>
<gene>
    <name evidence="4" type="ORF">SS50377_13821</name>
    <name evidence="5" type="ORF">SS50377_23488</name>
</gene>
<name>V6LNQ1_9EUKA</name>
<proteinExistence type="predicted"/>
<evidence type="ECO:0000313" key="5">
    <source>
        <dbReference type="EMBL" id="KAH0573554.1"/>
    </source>
</evidence>
<keyword evidence="1 2" id="KW-0371">Homeobox</keyword>
<organism evidence="4">
    <name type="scientific">Spironucleus salmonicida</name>
    <dbReference type="NCBI Taxonomy" id="348837"/>
    <lineage>
        <taxon>Eukaryota</taxon>
        <taxon>Metamonada</taxon>
        <taxon>Diplomonadida</taxon>
        <taxon>Hexamitidae</taxon>
        <taxon>Hexamitinae</taxon>
        <taxon>Spironucleus</taxon>
    </lineage>
</organism>
<dbReference type="Gene3D" id="1.10.10.60">
    <property type="entry name" value="Homeodomain-like"/>
    <property type="match status" value="1"/>
</dbReference>
<protein>
    <submittedName>
        <fullName evidence="4">Homeobox domain-containing protein</fullName>
    </submittedName>
</protein>
<keyword evidence="1 2" id="KW-0539">Nucleus</keyword>
<dbReference type="SUPFAM" id="SSF46689">
    <property type="entry name" value="Homeodomain-like"/>
    <property type="match status" value="1"/>
</dbReference>
<dbReference type="GO" id="GO:0005634">
    <property type="term" value="C:nucleus"/>
    <property type="evidence" value="ECO:0007669"/>
    <property type="project" value="UniProtKB-SubCell"/>
</dbReference>
<dbReference type="CDD" id="cd00086">
    <property type="entry name" value="homeodomain"/>
    <property type="match status" value="1"/>
</dbReference>
<dbReference type="PROSITE" id="PS50071">
    <property type="entry name" value="HOMEOBOX_2"/>
    <property type="match status" value="1"/>
</dbReference>
<dbReference type="AlphaFoldDB" id="V6LNQ1"/>
<keyword evidence="6" id="KW-1185">Reference proteome</keyword>
<dbReference type="GO" id="GO:0003677">
    <property type="term" value="F:DNA binding"/>
    <property type="evidence" value="ECO:0007669"/>
    <property type="project" value="UniProtKB-UniRule"/>
</dbReference>
<dbReference type="InterPro" id="IPR001356">
    <property type="entry name" value="HD"/>
</dbReference>
<evidence type="ECO:0000256" key="2">
    <source>
        <dbReference type="RuleBase" id="RU000682"/>
    </source>
</evidence>
<evidence type="ECO:0000313" key="4">
    <source>
        <dbReference type="EMBL" id="EST46225.1"/>
    </source>
</evidence>
<evidence type="ECO:0000313" key="6">
    <source>
        <dbReference type="Proteomes" id="UP000018208"/>
    </source>
</evidence>
<sequence>MQWNDIIELPLYVITNVDNLMEHLGLTTEDRNIAQKVSDMALVLLGYEQYKPSTFKENVQQKVLFSNNELIELFFNFVRNPMLKSSEMVQLADKMNLPIRSVKGWFYNKRSDLKEGKLTIPPLVQEEIGVEIVIKLLEAFQTK</sequence>
<dbReference type="Pfam" id="PF00046">
    <property type="entry name" value="Homeodomain"/>
    <property type="match status" value="1"/>
</dbReference>
<dbReference type="EMBL" id="AUWU02000004">
    <property type="protein sequence ID" value="KAH0573554.1"/>
    <property type="molecule type" value="Genomic_DNA"/>
</dbReference>
<dbReference type="Proteomes" id="UP000018208">
    <property type="component" value="Unassembled WGS sequence"/>
</dbReference>
<dbReference type="OrthoDB" id="3137333at2759"/>
<accession>V6LNQ1</accession>
<reference evidence="5" key="2">
    <citation type="submission" date="2020-12" db="EMBL/GenBank/DDBJ databases">
        <title>New Spironucleus salmonicida genome in near-complete chromosomes.</title>
        <authorList>
            <person name="Xu F."/>
            <person name="Kurt Z."/>
            <person name="Jimenez-Gonzalez A."/>
            <person name="Astvaldsson A."/>
            <person name="Andersson J.O."/>
            <person name="Svard S.G."/>
        </authorList>
    </citation>
    <scope>NUCLEOTIDE SEQUENCE</scope>
    <source>
        <strain evidence="5">ATCC 50377</strain>
    </source>
</reference>
<dbReference type="VEuPathDB" id="GiardiaDB:SS50377_23488"/>
<evidence type="ECO:0000259" key="3">
    <source>
        <dbReference type="PROSITE" id="PS50071"/>
    </source>
</evidence>
<keyword evidence="1 2" id="KW-0238">DNA-binding</keyword>
<comment type="subcellular location">
    <subcellularLocation>
        <location evidence="1 2">Nucleus</location>
    </subcellularLocation>
</comment>
<dbReference type="EMBL" id="KI546083">
    <property type="protein sequence ID" value="EST46225.1"/>
    <property type="molecule type" value="Genomic_DNA"/>
</dbReference>